<feature type="compositionally biased region" description="Basic and acidic residues" evidence="1">
    <location>
        <begin position="76"/>
        <end position="88"/>
    </location>
</feature>
<name>A0A146KU36_LYGHE</name>
<proteinExistence type="predicted"/>
<protein>
    <submittedName>
        <fullName evidence="3">Uncharacterized protein</fullName>
    </submittedName>
</protein>
<feature type="transmembrane region" description="Helical" evidence="2">
    <location>
        <begin position="28"/>
        <end position="46"/>
    </location>
</feature>
<accession>A0A146KU36</accession>
<dbReference type="AlphaFoldDB" id="A0A146KU36"/>
<evidence type="ECO:0000313" key="3">
    <source>
        <dbReference type="EMBL" id="JAP98795.1"/>
    </source>
</evidence>
<keyword evidence="2" id="KW-1133">Transmembrane helix</keyword>
<organism evidence="3">
    <name type="scientific">Lygus hesperus</name>
    <name type="common">Western plant bug</name>
    <dbReference type="NCBI Taxonomy" id="30085"/>
    <lineage>
        <taxon>Eukaryota</taxon>
        <taxon>Metazoa</taxon>
        <taxon>Ecdysozoa</taxon>
        <taxon>Arthropoda</taxon>
        <taxon>Hexapoda</taxon>
        <taxon>Insecta</taxon>
        <taxon>Pterygota</taxon>
        <taxon>Neoptera</taxon>
        <taxon>Paraneoptera</taxon>
        <taxon>Hemiptera</taxon>
        <taxon>Heteroptera</taxon>
        <taxon>Panheteroptera</taxon>
        <taxon>Cimicomorpha</taxon>
        <taxon>Miridae</taxon>
        <taxon>Mirini</taxon>
        <taxon>Lygus</taxon>
    </lineage>
</organism>
<gene>
    <name evidence="3" type="ORF">g.41850</name>
</gene>
<evidence type="ECO:0000256" key="2">
    <source>
        <dbReference type="SAM" id="Phobius"/>
    </source>
</evidence>
<dbReference type="EMBL" id="GDHC01019833">
    <property type="protein sequence ID" value="JAP98795.1"/>
    <property type="molecule type" value="Transcribed_RNA"/>
</dbReference>
<keyword evidence="2" id="KW-0472">Membrane</keyword>
<evidence type="ECO:0000256" key="1">
    <source>
        <dbReference type="SAM" id="MobiDB-lite"/>
    </source>
</evidence>
<sequence length="133" mass="15087">TTARSPSRLLSQLLVNPLPTNFPFHRPLTPVVFLFYSSPLGSFIIYSQVQFFLIRKVAVFHDTTQLKSTKTRGRKKNDTFKGTKRQTEGSKGWLKGEPPSIHPIDNGTKHHPDRCPQTDEILLELECKRGLGT</sequence>
<feature type="region of interest" description="Disordered" evidence="1">
    <location>
        <begin position="66"/>
        <end position="115"/>
    </location>
</feature>
<keyword evidence="2" id="KW-0812">Transmembrane</keyword>
<feature type="non-terminal residue" evidence="3">
    <location>
        <position position="1"/>
    </location>
</feature>
<reference evidence="3" key="1">
    <citation type="journal article" date="2016" name="Gigascience">
        <title>De novo construction of an expanded transcriptome assembly for the western tarnished plant bug, Lygus hesperus.</title>
        <authorList>
            <person name="Tassone E.E."/>
            <person name="Geib S.M."/>
            <person name="Hall B."/>
            <person name="Fabrick J.A."/>
            <person name="Brent C.S."/>
            <person name="Hull J.J."/>
        </authorList>
    </citation>
    <scope>NUCLEOTIDE SEQUENCE</scope>
</reference>